<evidence type="ECO:0000313" key="5">
    <source>
        <dbReference type="Proteomes" id="UP000239156"/>
    </source>
</evidence>
<name>A0A2S4W2M8_9BASI</name>
<dbReference type="InterPro" id="IPR001841">
    <property type="entry name" value="Znf_RING"/>
</dbReference>
<keyword evidence="5" id="KW-1185">Reference proteome</keyword>
<keyword evidence="1" id="KW-0862">Zinc</keyword>
<dbReference type="VEuPathDB" id="FungiDB:PSHT_00736"/>
<dbReference type="Pfam" id="PF13639">
    <property type="entry name" value="zf-RING_2"/>
    <property type="match status" value="1"/>
</dbReference>
<protein>
    <recommendedName>
        <fullName evidence="3">RING-type domain-containing protein</fullName>
    </recommendedName>
</protein>
<dbReference type="EMBL" id="PKSL01000009">
    <property type="protein sequence ID" value="POW16043.1"/>
    <property type="molecule type" value="Genomic_DNA"/>
</dbReference>
<dbReference type="AlphaFoldDB" id="A0A2S4W2M8"/>
<dbReference type="GO" id="GO:0008270">
    <property type="term" value="F:zinc ion binding"/>
    <property type="evidence" value="ECO:0007669"/>
    <property type="project" value="UniProtKB-KW"/>
</dbReference>
<feature type="region of interest" description="Disordered" evidence="2">
    <location>
        <begin position="106"/>
        <end position="144"/>
    </location>
</feature>
<keyword evidence="1" id="KW-0863">Zinc-finger</keyword>
<dbReference type="PROSITE" id="PS50089">
    <property type="entry name" value="ZF_RING_2"/>
    <property type="match status" value="1"/>
</dbReference>
<dbReference type="InterPro" id="IPR013083">
    <property type="entry name" value="Znf_RING/FYVE/PHD"/>
</dbReference>
<dbReference type="Gene3D" id="3.30.40.10">
    <property type="entry name" value="Zinc/RING finger domain, C3HC4 (zinc finger)"/>
    <property type="match status" value="1"/>
</dbReference>
<dbReference type="VEuPathDB" id="FungiDB:PSTT_01578"/>
<evidence type="ECO:0000256" key="2">
    <source>
        <dbReference type="SAM" id="MobiDB-lite"/>
    </source>
</evidence>
<comment type="caution">
    <text evidence="4">The sequence shown here is derived from an EMBL/GenBank/DDBJ whole genome shotgun (WGS) entry which is preliminary data.</text>
</comment>
<proteinExistence type="predicted"/>
<accession>A0A2S4W2M8</accession>
<feature type="domain" description="RING-type" evidence="3">
    <location>
        <begin position="27"/>
        <end position="70"/>
    </location>
</feature>
<sequence>MLIPGRSKSVDFEEARILQTDQEQDKCAICFNTEEGKLVEWWGCGHRIHEECILDKFTTKPRLMKCPYCQNTKPGRAWTASMWSPPPGQEPLPMHHPCYTTPANWVPPGIRSADRPRPVGQPYQPIQPGRHPGISPAVQPGRPM</sequence>
<reference evidence="4" key="1">
    <citation type="submission" date="2017-12" db="EMBL/GenBank/DDBJ databases">
        <title>Gene loss provides genomic basis for host adaptation in cereal stripe rust fungi.</title>
        <authorList>
            <person name="Xia C."/>
        </authorList>
    </citation>
    <scope>NUCLEOTIDE SEQUENCE [LARGE SCALE GENOMIC DNA]</scope>
    <source>
        <strain evidence="4">93-210</strain>
    </source>
</reference>
<evidence type="ECO:0000256" key="1">
    <source>
        <dbReference type="PROSITE-ProRule" id="PRU00175"/>
    </source>
</evidence>
<gene>
    <name evidence="4" type="ORF">PSTT_01578</name>
</gene>
<keyword evidence="1" id="KW-0479">Metal-binding</keyword>
<evidence type="ECO:0000313" key="4">
    <source>
        <dbReference type="EMBL" id="POW16043.1"/>
    </source>
</evidence>
<dbReference type="SMART" id="SM00184">
    <property type="entry name" value="RING"/>
    <property type="match status" value="1"/>
</dbReference>
<dbReference type="SUPFAM" id="SSF57850">
    <property type="entry name" value="RING/U-box"/>
    <property type="match status" value="1"/>
</dbReference>
<evidence type="ECO:0000259" key="3">
    <source>
        <dbReference type="PROSITE" id="PS50089"/>
    </source>
</evidence>
<organism evidence="4 5">
    <name type="scientific">Puccinia striiformis</name>
    <dbReference type="NCBI Taxonomy" id="27350"/>
    <lineage>
        <taxon>Eukaryota</taxon>
        <taxon>Fungi</taxon>
        <taxon>Dikarya</taxon>
        <taxon>Basidiomycota</taxon>
        <taxon>Pucciniomycotina</taxon>
        <taxon>Pucciniomycetes</taxon>
        <taxon>Pucciniales</taxon>
        <taxon>Pucciniaceae</taxon>
        <taxon>Puccinia</taxon>
    </lineage>
</organism>
<dbReference type="Proteomes" id="UP000239156">
    <property type="component" value="Unassembled WGS sequence"/>
</dbReference>